<sequence length="131" mass="14863">MYEFHGWFGIAESPEEADTGTLEQGIAELRERVEALDWSTGEAVLRAHNGEWFVRADRLVNRRRDEAEELDALVAFIARRFPGGWGLLYERSDDLPSPPGPGAFRVRVLARGEVTERLDPFLSPVRPLIED</sequence>
<proteinExistence type="predicted"/>
<evidence type="ECO:0000313" key="3">
    <source>
        <dbReference type="Proteomes" id="UP000299211"/>
    </source>
</evidence>
<dbReference type="GeneID" id="41540278"/>
<name>A0A4D4LQ02_STRAX</name>
<reference evidence="1 4" key="2">
    <citation type="submission" date="2019-04" db="EMBL/GenBank/DDBJ databases">
        <title>Draft genome sequences of Streptomyces avermitilis NBRC 14893.</title>
        <authorList>
            <person name="Komaki H."/>
            <person name="Tamura T."/>
            <person name="Hosoyama A."/>
        </authorList>
    </citation>
    <scope>NUCLEOTIDE SEQUENCE [LARGE SCALE GENOMIC DNA]</scope>
    <source>
        <strain evidence="1 4">NBRC 14893</strain>
    </source>
</reference>
<dbReference type="Pfam" id="PF15585">
    <property type="entry name" value="Imm7"/>
    <property type="match status" value="1"/>
</dbReference>
<dbReference type="Proteomes" id="UP000302139">
    <property type="component" value="Unassembled WGS sequence"/>
</dbReference>
<reference evidence="2 3" key="1">
    <citation type="submission" date="2019-04" db="EMBL/GenBank/DDBJ databases">
        <title>Draft genome sequences of Streptomyces avermitilis ATCC 31267.</title>
        <authorList>
            <person name="Komaki H."/>
            <person name="Tamura T."/>
            <person name="Hosoyama A."/>
        </authorList>
    </citation>
    <scope>NUCLEOTIDE SEQUENCE [LARGE SCALE GENOMIC DNA]</scope>
    <source>
        <strain evidence="2 3">ATCC 31267</strain>
    </source>
</reference>
<comment type="caution">
    <text evidence="1">The sequence shown here is derived from an EMBL/GenBank/DDBJ whole genome shotgun (WGS) entry which is preliminary data.</text>
</comment>
<protein>
    <recommendedName>
        <fullName evidence="5">Immunity protein 7 of polymorphic toxin system</fullName>
    </recommendedName>
</protein>
<evidence type="ECO:0008006" key="5">
    <source>
        <dbReference type="Google" id="ProtNLM"/>
    </source>
</evidence>
<dbReference type="Proteomes" id="UP000299211">
    <property type="component" value="Unassembled WGS sequence"/>
</dbReference>
<organism evidence="1 4">
    <name type="scientific">Streptomyces avermitilis</name>
    <dbReference type="NCBI Taxonomy" id="33903"/>
    <lineage>
        <taxon>Bacteria</taxon>
        <taxon>Bacillati</taxon>
        <taxon>Actinomycetota</taxon>
        <taxon>Actinomycetes</taxon>
        <taxon>Kitasatosporales</taxon>
        <taxon>Streptomycetaceae</taxon>
        <taxon>Streptomyces</taxon>
    </lineage>
</organism>
<dbReference type="EMBL" id="BJHY01000001">
    <property type="protein sequence ID" value="GDY76772.1"/>
    <property type="molecule type" value="Genomic_DNA"/>
</dbReference>
<evidence type="ECO:0000313" key="2">
    <source>
        <dbReference type="EMBL" id="GDY76772.1"/>
    </source>
</evidence>
<evidence type="ECO:0000313" key="1">
    <source>
        <dbReference type="EMBL" id="GDY63095.1"/>
    </source>
</evidence>
<dbReference type="OMA" id="MYEFHGW"/>
<gene>
    <name evidence="1" type="ORF">SAV14893_024880</name>
    <name evidence="2" type="ORF">SAV31267_062570</name>
</gene>
<dbReference type="RefSeq" id="WP_010984634.1">
    <property type="nucleotide sequence ID" value="NZ_BAABTN010000038.1"/>
</dbReference>
<dbReference type="AlphaFoldDB" id="A0A4D4LQ02"/>
<dbReference type="InterPro" id="IPR028965">
    <property type="entry name" value="Imm7"/>
</dbReference>
<dbReference type="EMBL" id="BJHX01000001">
    <property type="protein sequence ID" value="GDY63095.1"/>
    <property type="molecule type" value="Genomic_DNA"/>
</dbReference>
<accession>A0A4D4LQ02</accession>
<evidence type="ECO:0000313" key="4">
    <source>
        <dbReference type="Proteomes" id="UP000302139"/>
    </source>
</evidence>